<gene>
    <name evidence="1" type="ORF">mPipKuh1_009303</name>
</gene>
<keyword evidence="2" id="KW-1185">Reference proteome</keyword>
<sequence>MCFIPPHYIIPIFPLCWMQSGARMPSFGSNSIWLVGRARGRLVVSLGAVSGSVAWFGYRWTLWVASCFWKPVLAFLCCGEDLTHFYSFVKKGPSKCFMKPALENTQGAGFAFEKAEVSVCEQETWCWEDGSTRVHGHLSMNVYSQETGKRPIPCSRLSLPREEAVERETGVSSDLLRSVKPPMPFVSSRSQTWRR</sequence>
<dbReference type="AlphaFoldDB" id="A0A7J7TP93"/>
<dbReference type="Proteomes" id="UP000558488">
    <property type="component" value="Unassembled WGS sequence"/>
</dbReference>
<dbReference type="EMBL" id="JACAGB010000025">
    <property type="protein sequence ID" value="KAF6302548.1"/>
    <property type="molecule type" value="Genomic_DNA"/>
</dbReference>
<comment type="caution">
    <text evidence="1">The sequence shown here is derived from an EMBL/GenBank/DDBJ whole genome shotgun (WGS) entry which is preliminary data.</text>
</comment>
<accession>A0A7J7TP93</accession>
<organism evidence="1 2">
    <name type="scientific">Pipistrellus kuhlii</name>
    <name type="common">Kuhl's pipistrelle</name>
    <dbReference type="NCBI Taxonomy" id="59472"/>
    <lineage>
        <taxon>Eukaryota</taxon>
        <taxon>Metazoa</taxon>
        <taxon>Chordata</taxon>
        <taxon>Craniata</taxon>
        <taxon>Vertebrata</taxon>
        <taxon>Euteleostomi</taxon>
        <taxon>Mammalia</taxon>
        <taxon>Eutheria</taxon>
        <taxon>Laurasiatheria</taxon>
        <taxon>Chiroptera</taxon>
        <taxon>Yangochiroptera</taxon>
        <taxon>Vespertilionidae</taxon>
        <taxon>Pipistrellus</taxon>
    </lineage>
</organism>
<protein>
    <submittedName>
        <fullName evidence="1">Uncharacterized protein</fullName>
    </submittedName>
</protein>
<evidence type="ECO:0000313" key="2">
    <source>
        <dbReference type="Proteomes" id="UP000558488"/>
    </source>
</evidence>
<proteinExistence type="predicted"/>
<evidence type="ECO:0000313" key="1">
    <source>
        <dbReference type="EMBL" id="KAF6302548.1"/>
    </source>
</evidence>
<reference evidence="1 2" key="1">
    <citation type="journal article" date="2020" name="Nature">
        <title>Six reference-quality genomes reveal evolution of bat adaptations.</title>
        <authorList>
            <person name="Jebb D."/>
            <person name="Huang Z."/>
            <person name="Pippel M."/>
            <person name="Hughes G.M."/>
            <person name="Lavrichenko K."/>
            <person name="Devanna P."/>
            <person name="Winkler S."/>
            <person name="Jermiin L.S."/>
            <person name="Skirmuntt E.C."/>
            <person name="Katzourakis A."/>
            <person name="Burkitt-Gray L."/>
            <person name="Ray D.A."/>
            <person name="Sullivan K.A.M."/>
            <person name="Roscito J.G."/>
            <person name="Kirilenko B.M."/>
            <person name="Davalos L.M."/>
            <person name="Corthals A.P."/>
            <person name="Power M.L."/>
            <person name="Jones G."/>
            <person name="Ransome R.D."/>
            <person name="Dechmann D.K.N."/>
            <person name="Locatelli A.G."/>
            <person name="Puechmaille S.J."/>
            <person name="Fedrigo O."/>
            <person name="Jarvis E.D."/>
            <person name="Hiller M."/>
            <person name="Vernes S.C."/>
            <person name="Myers E.W."/>
            <person name="Teeling E.C."/>
        </authorList>
    </citation>
    <scope>NUCLEOTIDE SEQUENCE [LARGE SCALE GENOMIC DNA]</scope>
    <source>
        <strain evidence="1">MPipKuh1</strain>
        <tissue evidence="1">Flight muscle</tissue>
    </source>
</reference>
<name>A0A7J7TP93_PIPKU</name>